<keyword evidence="6" id="KW-0503">Monooxygenase</keyword>
<dbReference type="Gene3D" id="3.50.50.60">
    <property type="entry name" value="FAD/NAD(P)-binding domain"/>
    <property type="match status" value="2"/>
</dbReference>
<keyword evidence="7" id="KW-1185">Reference proteome</keyword>
<dbReference type="GO" id="GO:0050661">
    <property type="term" value="F:NADP binding"/>
    <property type="evidence" value="ECO:0007669"/>
    <property type="project" value="InterPro"/>
</dbReference>
<proteinExistence type="inferred from homology"/>
<protein>
    <submittedName>
        <fullName evidence="6">Monooxygenase</fullName>
    </submittedName>
</protein>
<gene>
    <name evidence="6" type="primary">FMO1</name>
    <name evidence="6" type="ORF">LPJ53_002526</name>
</gene>
<keyword evidence="5" id="KW-0560">Oxidoreductase</keyword>
<comment type="caution">
    <text evidence="6">The sequence shown here is derived from an EMBL/GenBank/DDBJ whole genome shotgun (WGS) entry which is preliminary data.</text>
</comment>
<dbReference type="InterPro" id="IPR050346">
    <property type="entry name" value="FMO-like"/>
</dbReference>
<organism evidence="6 7">
    <name type="scientific">Coemansia erecta</name>
    <dbReference type="NCBI Taxonomy" id="147472"/>
    <lineage>
        <taxon>Eukaryota</taxon>
        <taxon>Fungi</taxon>
        <taxon>Fungi incertae sedis</taxon>
        <taxon>Zoopagomycota</taxon>
        <taxon>Kickxellomycotina</taxon>
        <taxon>Kickxellomycetes</taxon>
        <taxon>Kickxellales</taxon>
        <taxon>Kickxellaceae</taxon>
        <taxon>Coemansia</taxon>
    </lineage>
</organism>
<keyword evidence="2" id="KW-0285">Flavoprotein</keyword>
<dbReference type="OrthoDB" id="66881at2759"/>
<dbReference type="InterPro" id="IPR036188">
    <property type="entry name" value="FAD/NAD-bd_sf"/>
</dbReference>
<evidence type="ECO:0000256" key="2">
    <source>
        <dbReference type="ARBA" id="ARBA00022630"/>
    </source>
</evidence>
<keyword evidence="4" id="KW-0521">NADP</keyword>
<accession>A0A9W7XY14</accession>
<keyword evidence="3" id="KW-0274">FAD</keyword>
<dbReference type="PIRSF" id="PIRSF000332">
    <property type="entry name" value="FMO"/>
    <property type="match status" value="1"/>
</dbReference>
<evidence type="ECO:0000313" key="6">
    <source>
        <dbReference type="EMBL" id="KAJ1723121.1"/>
    </source>
</evidence>
<dbReference type="GO" id="GO:0004499">
    <property type="term" value="F:N,N-dimethylaniline monooxygenase activity"/>
    <property type="evidence" value="ECO:0007669"/>
    <property type="project" value="InterPro"/>
</dbReference>
<comment type="similarity">
    <text evidence="1">Belongs to the FMO family.</text>
</comment>
<dbReference type="PANTHER" id="PTHR23023">
    <property type="entry name" value="DIMETHYLANILINE MONOOXYGENASE"/>
    <property type="match status" value="1"/>
</dbReference>
<sequence length="495" mass="56001">MSPTSADTSGVFVEPVGDDAKDARVRVRARRIGIIGAGPAGLAAARVFIETGFTSVTVFERNNDIGGVWCYTSDAVCHYNIPQDSADTALLSNYDERCEFTGGFPTPLYNELHTNLPTDNMQFTDFPFPPSTPEFPSRHEVQAYVRAYADTYDLRRLVQLNTEVTNIRYTGGQWRCRVRRLENPTAIVEETLTFDALVVCSGRVSHPYIPDVKGLRELYQNFPQKIIAAKEFRRPEEHKGQNVLVVGGAFSAFDISRQLSYTVASLHVSMAPMKDEELNFDGFNKQMVPTVHPLIEKYTGTSVVFTDGTEIPLPDLVIYATGYLYMYPFADNQHPELLACPEAISLKDAATQLLPLSDGQKTNDLYKYLVYIYNPTLAILGVPFNIAPFPFYEYQSHYLAHLLRGDITLPSFAKMKEEWDTLVHDRPGKLVNKMGMDQIPYRNDLLEAVDQTVNEDKCIPRKRLYYITPDMPWAARLRMPELHREALGYGRNFVS</sequence>
<name>A0A9W7XY14_9FUNG</name>
<dbReference type="GO" id="GO:0050660">
    <property type="term" value="F:flavin adenine dinucleotide binding"/>
    <property type="evidence" value="ECO:0007669"/>
    <property type="project" value="InterPro"/>
</dbReference>
<evidence type="ECO:0000256" key="1">
    <source>
        <dbReference type="ARBA" id="ARBA00009183"/>
    </source>
</evidence>
<dbReference type="InterPro" id="IPR000960">
    <property type="entry name" value="Flavin_mOase"/>
</dbReference>
<dbReference type="Proteomes" id="UP001149813">
    <property type="component" value="Unassembled WGS sequence"/>
</dbReference>
<evidence type="ECO:0000313" key="7">
    <source>
        <dbReference type="Proteomes" id="UP001149813"/>
    </source>
</evidence>
<evidence type="ECO:0000256" key="4">
    <source>
        <dbReference type="ARBA" id="ARBA00022857"/>
    </source>
</evidence>
<dbReference type="Pfam" id="PF00743">
    <property type="entry name" value="FMO-like"/>
    <property type="match status" value="2"/>
</dbReference>
<evidence type="ECO:0000256" key="3">
    <source>
        <dbReference type="ARBA" id="ARBA00022827"/>
    </source>
</evidence>
<dbReference type="InterPro" id="IPR020946">
    <property type="entry name" value="Flavin_mOase-like"/>
</dbReference>
<evidence type="ECO:0000256" key="5">
    <source>
        <dbReference type="ARBA" id="ARBA00023002"/>
    </source>
</evidence>
<dbReference type="AlphaFoldDB" id="A0A9W7XY14"/>
<dbReference type="PRINTS" id="PR00370">
    <property type="entry name" value="FMOXYGENASE"/>
</dbReference>
<dbReference type="EMBL" id="JANBOJ010000080">
    <property type="protein sequence ID" value="KAJ1723121.1"/>
    <property type="molecule type" value="Genomic_DNA"/>
</dbReference>
<reference evidence="6" key="1">
    <citation type="submission" date="2022-07" db="EMBL/GenBank/DDBJ databases">
        <title>Phylogenomic reconstructions and comparative analyses of Kickxellomycotina fungi.</title>
        <authorList>
            <person name="Reynolds N.K."/>
            <person name="Stajich J.E."/>
            <person name="Barry K."/>
            <person name="Grigoriev I.V."/>
            <person name="Crous P."/>
            <person name="Smith M.E."/>
        </authorList>
    </citation>
    <scope>NUCLEOTIDE SEQUENCE</scope>
    <source>
        <strain evidence="6">NBRC 32514</strain>
    </source>
</reference>
<dbReference type="Pfam" id="PF13450">
    <property type="entry name" value="NAD_binding_8"/>
    <property type="match status" value="1"/>
</dbReference>
<dbReference type="SUPFAM" id="SSF51905">
    <property type="entry name" value="FAD/NAD(P)-binding domain"/>
    <property type="match status" value="2"/>
</dbReference>